<dbReference type="AlphaFoldDB" id="A0A246DKW8"/>
<evidence type="ECO:0000313" key="1">
    <source>
        <dbReference type="EMBL" id="OWO89710.1"/>
    </source>
</evidence>
<sequence length="79" mass="9306">EGDNDQFQAHFTAERDRWQSFVHAWQHEGKSADEIFDGFMSVFADIEDRRQRRFWSVNCTRLVLVARAKDEGRSSEEGI</sequence>
<reference evidence="1 2" key="1">
    <citation type="submission" date="2017-03" db="EMBL/GenBank/DDBJ databases">
        <title>Genome of strain Rhizobium sp. CNPSo 668.</title>
        <authorList>
            <person name="Ribeiro R."/>
        </authorList>
    </citation>
    <scope>NUCLEOTIDE SEQUENCE [LARGE SCALE GENOMIC DNA]</scope>
    <source>
        <strain evidence="1 2">CNPSo 668</strain>
    </source>
</reference>
<evidence type="ECO:0000313" key="2">
    <source>
        <dbReference type="Proteomes" id="UP000197269"/>
    </source>
</evidence>
<gene>
    <name evidence="1" type="ORF">B5E41_30185</name>
</gene>
<accession>A0A246DKW8</accession>
<organism evidence="1 2">
    <name type="scientific">Rhizobium esperanzae</name>
    <dbReference type="NCBI Taxonomy" id="1967781"/>
    <lineage>
        <taxon>Bacteria</taxon>
        <taxon>Pseudomonadati</taxon>
        <taxon>Pseudomonadota</taxon>
        <taxon>Alphaproteobacteria</taxon>
        <taxon>Hyphomicrobiales</taxon>
        <taxon>Rhizobiaceae</taxon>
        <taxon>Rhizobium/Agrobacterium group</taxon>
        <taxon>Rhizobium</taxon>
    </lineage>
</organism>
<comment type="caution">
    <text evidence="1">The sequence shown here is derived from an EMBL/GenBank/DDBJ whole genome shotgun (WGS) entry which is preliminary data.</text>
</comment>
<dbReference type="RefSeq" id="WP_176439524.1">
    <property type="nucleotide sequence ID" value="NZ_MXPU01000040.1"/>
</dbReference>
<feature type="non-terminal residue" evidence="1">
    <location>
        <position position="1"/>
    </location>
</feature>
<dbReference type="Proteomes" id="UP000197269">
    <property type="component" value="Unassembled WGS sequence"/>
</dbReference>
<protein>
    <submittedName>
        <fullName evidence="1">Uncharacterized protein</fullName>
    </submittedName>
</protein>
<name>A0A246DKW8_9HYPH</name>
<dbReference type="EMBL" id="MXPU01000040">
    <property type="protein sequence ID" value="OWO89710.1"/>
    <property type="molecule type" value="Genomic_DNA"/>
</dbReference>
<proteinExistence type="predicted"/>